<evidence type="ECO:0000313" key="4">
    <source>
        <dbReference type="Proteomes" id="UP000269438"/>
    </source>
</evidence>
<dbReference type="InterPro" id="IPR045635">
    <property type="entry name" value="DUF6412"/>
</dbReference>
<keyword evidence="2" id="KW-0472">Membrane</keyword>
<protein>
    <submittedName>
        <fullName evidence="3">Uncharacterized protein</fullName>
    </submittedName>
</protein>
<dbReference type="EMBL" id="RCUY01000001">
    <property type="protein sequence ID" value="RLP84806.1"/>
    <property type="molecule type" value="Genomic_DNA"/>
</dbReference>
<sequence length="104" mass="11075">MSLLSFLTQFFTAVAEQLVHAQSFTMLATTGVTSLVLLTLAVVAARALPSIGFMVDTATRTRVRDPRNIRRLPSQSNPNTSGKPRPRAPGGILGFPSGPRAILA</sequence>
<keyword evidence="4" id="KW-1185">Reference proteome</keyword>
<proteinExistence type="predicted"/>
<keyword evidence="2" id="KW-0812">Transmembrane</keyword>
<reference evidence="3 4" key="1">
    <citation type="submission" date="2018-10" db="EMBL/GenBank/DDBJ databases">
        <authorList>
            <person name="Li J."/>
        </authorList>
    </citation>
    <scope>NUCLEOTIDE SEQUENCE [LARGE SCALE GENOMIC DNA]</scope>
    <source>
        <strain evidence="3 4">JCM 11654</strain>
    </source>
</reference>
<comment type="caution">
    <text evidence="3">The sequence shown here is derived from an EMBL/GenBank/DDBJ whole genome shotgun (WGS) entry which is preliminary data.</text>
</comment>
<keyword evidence="2" id="KW-1133">Transmembrane helix</keyword>
<dbReference type="Proteomes" id="UP000269438">
    <property type="component" value="Unassembled WGS sequence"/>
</dbReference>
<dbReference type="OrthoDB" id="5122123at2"/>
<evidence type="ECO:0000313" key="3">
    <source>
        <dbReference type="EMBL" id="RLP84806.1"/>
    </source>
</evidence>
<dbReference type="RefSeq" id="WP_121687276.1">
    <property type="nucleotide sequence ID" value="NZ_RCUY01000001.1"/>
</dbReference>
<organism evidence="3 4">
    <name type="scientific">Mycetocola lacteus</name>
    <dbReference type="NCBI Taxonomy" id="76637"/>
    <lineage>
        <taxon>Bacteria</taxon>
        <taxon>Bacillati</taxon>
        <taxon>Actinomycetota</taxon>
        <taxon>Actinomycetes</taxon>
        <taxon>Micrococcales</taxon>
        <taxon>Microbacteriaceae</taxon>
        <taxon>Mycetocola</taxon>
    </lineage>
</organism>
<feature type="compositionally biased region" description="Polar residues" evidence="1">
    <location>
        <begin position="73"/>
        <end position="82"/>
    </location>
</feature>
<dbReference type="AlphaFoldDB" id="A0A3L7AWR1"/>
<feature type="transmembrane region" description="Helical" evidence="2">
    <location>
        <begin position="31"/>
        <end position="55"/>
    </location>
</feature>
<gene>
    <name evidence="3" type="ORF">D9V34_02070</name>
</gene>
<evidence type="ECO:0000256" key="2">
    <source>
        <dbReference type="SAM" id="Phobius"/>
    </source>
</evidence>
<evidence type="ECO:0000256" key="1">
    <source>
        <dbReference type="SAM" id="MobiDB-lite"/>
    </source>
</evidence>
<name>A0A3L7AWR1_9MICO</name>
<dbReference type="Pfam" id="PF19950">
    <property type="entry name" value="DUF6412"/>
    <property type="match status" value="1"/>
</dbReference>
<feature type="region of interest" description="Disordered" evidence="1">
    <location>
        <begin position="64"/>
        <end position="104"/>
    </location>
</feature>
<accession>A0A3L7AWR1</accession>